<dbReference type="Pfam" id="PF00329">
    <property type="entry name" value="Complex1_30kDa"/>
    <property type="match status" value="1"/>
</dbReference>
<dbReference type="InterPro" id="IPR037232">
    <property type="entry name" value="NADH_quin_OxRdtase_su_C/D-like"/>
</dbReference>
<dbReference type="KEGG" id="fcz:IMF26_06220"/>
<reference evidence="3" key="2">
    <citation type="journal article" date="2023" name="Biology">
        <title>Prokaryotic Life Associated with Coal-Fire Gas Vents Revealed by Metagenomics.</title>
        <authorList>
            <person name="Kadnikov V.V."/>
            <person name="Mardanov A.V."/>
            <person name="Beletsky A.V."/>
            <person name="Karnachuk O.V."/>
            <person name="Ravin N.V."/>
        </authorList>
    </citation>
    <scope>NUCLEOTIDE SEQUENCE</scope>
    <source>
        <strain evidence="3">Bu02</strain>
    </source>
</reference>
<dbReference type="Gene3D" id="3.30.460.80">
    <property type="entry name" value="NADH:ubiquinone oxidoreductase, 30kDa subunit"/>
    <property type="match status" value="1"/>
</dbReference>
<reference evidence="3" key="1">
    <citation type="submission" date="2020-10" db="EMBL/GenBank/DDBJ databases">
        <authorList>
            <person name="Kadnikov V."/>
            <person name="Beletsky A.V."/>
            <person name="Mardanov A.V."/>
            <person name="Karnachuk O.V."/>
            <person name="Ravin N.V."/>
        </authorList>
    </citation>
    <scope>NUCLEOTIDE SEQUENCE</scope>
    <source>
        <strain evidence="3">Bu02</strain>
    </source>
</reference>
<comment type="similarity">
    <text evidence="1">Belongs to the complex I 30 kDa subunit family.</text>
</comment>
<dbReference type="SUPFAM" id="SSF143243">
    <property type="entry name" value="Nqo5-like"/>
    <property type="match status" value="1"/>
</dbReference>
<gene>
    <name evidence="3" type="ORF">IMF26_06220</name>
</gene>
<accession>A0AAT9L9J4</accession>
<evidence type="ECO:0000313" key="3">
    <source>
        <dbReference type="EMBL" id="QUL97715.1"/>
    </source>
</evidence>
<organism evidence="3">
    <name type="scientific">Candidatus Fermentithermobacillus carboniphilus</name>
    <dbReference type="NCBI Taxonomy" id="3085328"/>
    <lineage>
        <taxon>Bacteria</taxon>
        <taxon>Bacillati</taxon>
        <taxon>Bacillota</taxon>
        <taxon>Candidatus Fermentithermobacillia</taxon>
        <taxon>Candidatus Fermentithermobacillales</taxon>
        <taxon>Candidatus Fermentithermobacillaceae</taxon>
        <taxon>Candidatus Fermentithermobacillus</taxon>
    </lineage>
</organism>
<dbReference type="GO" id="GO:0008137">
    <property type="term" value="F:NADH dehydrogenase (ubiquinone) activity"/>
    <property type="evidence" value="ECO:0007669"/>
    <property type="project" value="InterPro"/>
</dbReference>
<name>A0AAT9L9J4_9FIRM</name>
<dbReference type="PANTHER" id="PTHR10884">
    <property type="entry name" value="NADH DEHYDROGENASE UBIQUINONE IRON-SULFUR PROTEIN 3"/>
    <property type="match status" value="1"/>
</dbReference>
<evidence type="ECO:0000256" key="1">
    <source>
        <dbReference type="ARBA" id="ARBA00007569"/>
    </source>
</evidence>
<feature type="domain" description="NADH:ubiquinone oxidoreductase 30kDa subunit" evidence="2">
    <location>
        <begin position="54"/>
        <end position="155"/>
    </location>
</feature>
<dbReference type="InterPro" id="IPR001268">
    <property type="entry name" value="NADH_UbQ_OxRdtase_30kDa_su"/>
</dbReference>
<sequence length="164" mass="18475">MGADVVSVEDREKFPSEAEVARKIKSACDGMMLSVQRLSRRRVWIEMPSGEVRAFFERVKKLWPALHLSTITGLDSGSEIEVIYHFDVDNVLVNLRVKLDANTPKVDTICDILPVSDAYERELHDVLGIEFAGRTSTPRLVLPDSWPEGSYPLRNVPKGDEKHA</sequence>
<dbReference type="PANTHER" id="PTHR10884:SF14">
    <property type="entry name" value="NADH DEHYDROGENASE [UBIQUINONE] IRON-SULFUR PROTEIN 3, MITOCHONDRIAL"/>
    <property type="match status" value="1"/>
</dbReference>
<dbReference type="AlphaFoldDB" id="A0AAT9L9J4"/>
<protein>
    <submittedName>
        <fullName evidence="3">NADH-quinone oxidoreductase subunit C</fullName>
    </submittedName>
</protein>
<proteinExistence type="inferred from homology"/>
<dbReference type="EMBL" id="CP062796">
    <property type="protein sequence ID" value="QUL97715.1"/>
    <property type="molecule type" value="Genomic_DNA"/>
</dbReference>
<evidence type="ECO:0000259" key="2">
    <source>
        <dbReference type="Pfam" id="PF00329"/>
    </source>
</evidence>